<dbReference type="Pfam" id="PF00270">
    <property type="entry name" value="DEAD"/>
    <property type="match status" value="1"/>
</dbReference>
<dbReference type="SUPFAM" id="SSF52540">
    <property type="entry name" value="P-loop containing nucleoside triphosphate hydrolases"/>
    <property type="match status" value="2"/>
</dbReference>
<dbReference type="CDD" id="cd18797">
    <property type="entry name" value="SF2_C_Hrq"/>
    <property type="match status" value="1"/>
</dbReference>
<dbReference type="Pfam" id="PF00271">
    <property type="entry name" value="Helicase_C"/>
    <property type="match status" value="1"/>
</dbReference>
<dbReference type="Pfam" id="PF22982">
    <property type="entry name" value="WHD_HRQ1"/>
    <property type="match status" value="1"/>
</dbReference>
<dbReference type="AlphaFoldDB" id="A0A9W8IHS7"/>
<protein>
    <submittedName>
        <fullName evidence="5">ATP-dependent 3'-5' DNA helicase</fullName>
    </submittedName>
</protein>
<comment type="caution">
    <text evidence="5">The sequence shown here is derived from an EMBL/GenBank/DDBJ whole genome shotgun (WGS) entry which is preliminary data.</text>
</comment>
<keyword evidence="1" id="KW-0547">Nucleotide-binding</keyword>
<evidence type="ECO:0000259" key="3">
    <source>
        <dbReference type="PROSITE" id="PS51192"/>
    </source>
</evidence>
<dbReference type="SMART" id="SM00487">
    <property type="entry name" value="DEXDc"/>
    <property type="match status" value="1"/>
</dbReference>
<keyword evidence="6" id="KW-1185">Reference proteome</keyword>
<evidence type="ECO:0000313" key="6">
    <source>
        <dbReference type="Proteomes" id="UP001140074"/>
    </source>
</evidence>
<dbReference type="InterPro" id="IPR014001">
    <property type="entry name" value="Helicase_ATP-bd"/>
</dbReference>
<name>A0A9W8IHS7_9FUNG</name>
<dbReference type="Proteomes" id="UP001140074">
    <property type="component" value="Unassembled WGS sequence"/>
</dbReference>
<reference evidence="5" key="1">
    <citation type="submission" date="2022-07" db="EMBL/GenBank/DDBJ databases">
        <title>Phylogenomic reconstructions and comparative analyses of Kickxellomycotina fungi.</title>
        <authorList>
            <person name="Reynolds N.K."/>
            <person name="Stajich J.E."/>
            <person name="Barry K."/>
            <person name="Grigoriev I.V."/>
            <person name="Crous P."/>
            <person name="Smith M.E."/>
        </authorList>
    </citation>
    <scope>NUCLEOTIDE SEQUENCE</scope>
    <source>
        <strain evidence="5">RSA 476</strain>
    </source>
</reference>
<accession>A0A9W8IHS7</accession>
<dbReference type="GO" id="GO:0003676">
    <property type="term" value="F:nucleic acid binding"/>
    <property type="evidence" value="ECO:0007669"/>
    <property type="project" value="InterPro"/>
</dbReference>
<dbReference type="PROSITE" id="PS51194">
    <property type="entry name" value="HELICASE_CTER"/>
    <property type="match status" value="1"/>
</dbReference>
<dbReference type="GO" id="GO:0005634">
    <property type="term" value="C:nucleus"/>
    <property type="evidence" value="ECO:0007669"/>
    <property type="project" value="TreeGrafter"/>
</dbReference>
<evidence type="ECO:0000313" key="5">
    <source>
        <dbReference type="EMBL" id="KAJ2861899.1"/>
    </source>
</evidence>
<dbReference type="InterPro" id="IPR027417">
    <property type="entry name" value="P-loop_NTPase"/>
</dbReference>
<keyword evidence="5" id="KW-0378">Hydrolase</keyword>
<dbReference type="InterPro" id="IPR055227">
    <property type="entry name" value="HRQ1_WHD"/>
</dbReference>
<feature type="domain" description="Helicase C-terminal" evidence="4">
    <location>
        <begin position="369"/>
        <end position="528"/>
    </location>
</feature>
<sequence>METLLLPLRGRFKAFATVCVFIALKTGGDGGSICPIKVQIILQSVPTLTADDIAVFSGVLGSHVLRLFWDANQSFNDNNPDLDGANSQHILYASLLLPRQSEHSTPIKADQRPVKRQRRSQVISATIADPVLQITALISLFNTRLEMLFPEATCCESLLARLASENMPRQTLTHTDTMAKLSMDDIVVELQHQSFYCGQIIESASIVDPAVEAQYASLLEHSKVDSSIWAALRETRGIEQLYSHQAQAIDYIMQGHDIVVSTATASGKSVIYQLPILGLLLRDPQARILIIYPTKALAQDQLASLNELILQIPALRHVLVSTLDGDTPSALNSAQDRNQRTAIRQSASVILTNPDTLHVAMLPGVARWQTFWACLRMVVIDELHVYQGRLGQHLVQREITDYLSTSADLRSLRSQVMSYRGGYAPRERREIEAAMFSGRTRMVVATSALELGIDVGSLDAVIMVGIPITTANLWQQAGRAGRRSQTALALVIATSAPVDRHAVASAENSQAVFGHCFAPAEITTDLAISTAHLQCAAFERPINVEGVDSGFINEICDSSEELVRNVLTWDAATLRWICPMSCKPWPAAKVSIRSTRPTNEEDCWQVVTTSNSSSSQQSVGRRVLEEMEAARALFALYEGGIFLHRGQTYSIDLVDPDTRTALVTHANVSWHTAKRDHTDVVPALALASAQPWPHVQYIYGDVEIATTGIGYRRIDSRTRKVVETVDRASPRLSTKSRGVWIDIPADVARKLVQSDYSVETSIHGAQHALLAAICSVIGCAPTLLSTECIGQEMPHRRSKPLCLVVFELSPAANAEDGPLLRSVARSRDIVELALHCIATCTCDDGCTSCVHLPIGCRKQNQDIDRAGAQLILQWLTLDIL</sequence>
<dbReference type="SMART" id="SM00490">
    <property type="entry name" value="HELICc"/>
    <property type="match status" value="1"/>
</dbReference>
<evidence type="ECO:0000256" key="2">
    <source>
        <dbReference type="ARBA" id="ARBA00022840"/>
    </source>
</evidence>
<dbReference type="InterPro" id="IPR001650">
    <property type="entry name" value="Helicase_C-like"/>
</dbReference>
<gene>
    <name evidence="5" type="primary">HRQ1</name>
    <name evidence="5" type="ORF">GGH94_004605</name>
</gene>
<dbReference type="EMBL" id="JANBUY010000196">
    <property type="protein sequence ID" value="KAJ2861899.1"/>
    <property type="molecule type" value="Genomic_DNA"/>
</dbReference>
<dbReference type="PANTHER" id="PTHR47957:SF3">
    <property type="entry name" value="ATP-DEPENDENT HELICASE HRQ1"/>
    <property type="match status" value="1"/>
</dbReference>
<feature type="domain" description="Helicase ATP-binding" evidence="3">
    <location>
        <begin position="249"/>
        <end position="407"/>
    </location>
</feature>
<dbReference type="PROSITE" id="PS51192">
    <property type="entry name" value="HELICASE_ATP_BIND_1"/>
    <property type="match status" value="1"/>
</dbReference>
<dbReference type="Gene3D" id="3.40.50.300">
    <property type="entry name" value="P-loop containing nucleotide triphosphate hydrolases"/>
    <property type="match status" value="2"/>
</dbReference>
<dbReference type="GO" id="GO:0043138">
    <property type="term" value="F:3'-5' DNA helicase activity"/>
    <property type="evidence" value="ECO:0007669"/>
    <property type="project" value="TreeGrafter"/>
</dbReference>
<dbReference type="GO" id="GO:0005524">
    <property type="term" value="F:ATP binding"/>
    <property type="evidence" value="ECO:0007669"/>
    <property type="project" value="UniProtKB-KW"/>
</dbReference>
<organism evidence="5 6">
    <name type="scientific">Coemansia aciculifera</name>
    <dbReference type="NCBI Taxonomy" id="417176"/>
    <lineage>
        <taxon>Eukaryota</taxon>
        <taxon>Fungi</taxon>
        <taxon>Fungi incertae sedis</taxon>
        <taxon>Zoopagomycota</taxon>
        <taxon>Kickxellomycotina</taxon>
        <taxon>Kickxellomycetes</taxon>
        <taxon>Kickxellales</taxon>
        <taxon>Kickxellaceae</taxon>
        <taxon>Coemansia</taxon>
    </lineage>
</organism>
<proteinExistence type="predicted"/>
<dbReference type="InterPro" id="IPR011545">
    <property type="entry name" value="DEAD/DEAH_box_helicase_dom"/>
</dbReference>
<evidence type="ECO:0000259" key="4">
    <source>
        <dbReference type="PROSITE" id="PS51194"/>
    </source>
</evidence>
<keyword evidence="5" id="KW-0347">Helicase</keyword>
<dbReference type="GO" id="GO:0006289">
    <property type="term" value="P:nucleotide-excision repair"/>
    <property type="evidence" value="ECO:0007669"/>
    <property type="project" value="TreeGrafter"/>
</dbReference>
<evidence type="ECO:0000256" key="1">
    <source>
        <dbReference type="ARBA" id="ARBA00022741"/>
    </source>
</evidence>
<dbReference type="PANTHER" id="PTHR47957">
    <property type="entry name" value="ATP-DEPENDENT HELICASE HRQ1"/>
    <property type="match status" value="1"/>
</dbReference>
<keyword evidence="2" id="KW-0067">ATP-binding</keyword>
<dbReference type="GO" id="GO:0036297">
    <property type="term" value="P:interstrand cross-link repair"/>
    <property type="evidence" value="ECO:0007669"/>
    <property type="project" value="TreeGrafter"/>
</dbReference>